<protein>
    <recommendedName>
        <fullName evidence="3">Tetratricopeptide repeat protein</fullName>
    </recommendedName>
</protein>
<organism evidence="1 2">
    <name type="scientific">Chitinimonas lacunae</name>
    <dbReference type="NCBI Taxonomy" id="1963018"/>
    <lineage>
        <taxon>Bacteria</taxon>
        <taxon>Pseudomonadati</taxon>
        <taxon>Pseudomonadota</taxon>
        <taxon>Betaproteobacteria</taxon>
        <taxon>Neisseriales</taxon>
        <taxon>Chitinibacteraceae</taxon>
        <taxon>Chitinimonas</taxon>
    </lineage>
</organism>
<evidence type="ECO:0000313" key="2">
    <source>
        <dbReference type="Proteomes" id="UP001595791"/>
    </source>
</evidence>
<accession>A0ABV8MR11</accession>
<evidence type="ECO:0008006" key="3">
    <source>
        <dbReference type="Google" id="ProtNLM"/>
    </source>
</evidence>
<reference evidence="2" key="1">
    <citation type="journal article" date="2019" name="Int. J. Syst. Evol. Microbiol.">
        <title>The Global Catalogue of Microorganisms (GCM) 10K type strain sequencing project: providing services to taxonomists for standard genome sequencing and annotation.</title>
        <authorList>
            <consortium name="The Broad Institute Genomics Platform"/>
            <consortium name="The Broad Institute Genome Sequencing Center for Infectious Disease"/>
            <person name="Wu L."/>
            <person name="Ma J."/>
        </authorList>
    </citation>
    <scope>NUCLEOTIDE SEQUENCE [LARGE SCALE GENOMIC DNA]</scope>
    <source>
        <strain evidence="2">LMG 29894</strain>
    </source>
</reference>
<evidence type="ECO:0000313" key="1">
    <source>
        <dbReference type="EMBL" id="MFC4159521.1"/>
    </source>
</evidence>
<dbReference type="Proteomes" id="UP001595791">
    <property type="component" value="Unassembled WGS sequence"/>
</dbReference>
<gene>
    <name evidence="1" type="ORF">ACFOW7_09165</name>
</gene>
<name>A0ABV8MR11_9NEIS</name>
<dbReference type="RefSeq" id="WP_378163365.1">
    <property type="nucleotide sequence ID" value="NZ_JBHSBU010000001.1"/>
</dbReference>
<dbReference type="EMBL" id="JBHSBU010000001">
    <property type="protein sequence ID" value="MFC4159521.1"/>
    <property type="molecule type" value="Genomic_DNA"/>
</dbReference>
<sequence length="180" mass="19530">METRHAPTALGFVAQHGDLEAAFAATRAQLAELHVDMDVGLSRSQEISAEMLARLAALQERQGDLEGAYRSIRAAALWGQREEEYVFQAGRLAIACGRYEEAGLLWNRNAISQFSSATCARIGAACRQFMAEHADETGAAFTLARICRDVLRGASLGGQSLMSALRPNRRDDGQNESLAC</sequence>
<proteinExistence type="predicted"/>
<keyword evidence="2" id="KW-1185">Reference proteome</keyword>
<comment type="caution">
    <text evidence="1">The sequence shown here is derived from an EMBL/GenBank/DDBJ whole genome shotgun (WGS) entry which is preliminary data.</text>
</comment>